<dbReference type="Proteomes" id="UP001249020">
    <property type="component" value="Unassembled WGS sequence"/>
</dbReference>
<evidence type="ECO:0000313" key="2">
    <source>
        <dbReference type="EMBL" id="MDT0584227.1"/>
    </source>
</evidence>
<proteinExistence type="predicted"/>
<evidence type="ECO:0000256" key="1">
    <source>
        <dbReference type="SAM" id="SignalP"/>
    </source>
</evidence>
<comment type="caution">
    <text evidence="2">The sequence shown here is derived from an EMBL/GenBank/DDBJ whole genome shotgun (WGS) entry which is preliminary data.</text>
</comment>
<organism evidence="2 3">
    <name type="scientific">Brumicola blandensis</name>
    <dbReference type="NCBI Taxonomy" id="3075611"/>
    <lineage>
        <taxon>Bacteria</taxon>
        <taxon>Pseudomonadati</taxon>
        <taxon>Pseudomonadota</taxon>
        <taxon>Gammaproteobacteria</taxon>
        <taxon>Alteromonadales</taxon>
        <taxon>Alteromonadaceae</taxon>
        <taxon>Brumicola</taxon>
    </lineage>
</organism>
<feature type="chain" id="PRO_5043600304" evidence="1">
    <location>
        <begin position="24"/>
        <end position="98"/>
    </location>
</feature>
<keyword evidence="1" id="KW-0732">Signal</keyword>
<evidence type="ECO:0000313" key="3">
    <source>
        <dbReference type="Proteomes" id="UP001249020"/>
    </source>
</evidence>
<keyword evidence="3" id="KW-1185">Reference proteome</keyword>
<dbReference type="AlphaFoldDB" id="A0AAW8R704"/>
<accession>A0AAW8R704</accession>
<gene>
    <name evidence="2" type="ORF">RM544_16890</name>
</gene>
<reference evidence="2 3" key="1">
    <citation type="submission" date="2023-09" db="EMBL/GenBank/DDBJ databases">
        <authorList>
            <person name="Rey-Velasco X."/>
        </authorList>
    </citation>
    <scope>NUCLEOTIDE SEQUENCE [LARGE SCALE GENOMIC DNA]</scope>
    <source>
        <strain evidence="2 3">W409</strain>
    </source>
</reference>
<name>A0AAW8R704_9ALTE</name>
<feature type="signal peptide" evidence="1">
    <location>
        <begin position="1"/>
        <end position="23"/>
    </location>
</feature>
<protein>
    <submittedName>
        <fullName evidence="2">Pyridine nucleotide transhydrogenase</fullName>
    </submittedName>
</protein>
<dbReference type="EMBL" id="JAVRIE010000008">
    <property type="protein sequence ID" value="MDT0584227.1"/>
    <property type="molecule type" value="Genomic_DNA"/>
</dbReference>
<sequence length="98" mass="10709">MKYLKTIMLMTVSAIAMSANANAGEAKLFNCMDKTTLTMNSECMSKQIASNLVFKRAEEAVIQKASDVSDKAIATMTFDPKTMTIEVVAHRDALLAKN</sequence>
<dbReference type="RefSeq" id="WP_311362999.1">
    <property type="nucleotide sequence ID" value="NZ_JAVRIE010000008.1"/>
</dbReference>